<evidence type="ECO:0000313" key="12">
    <source>
        <dbReference type="Proteomes" id="UP001163094"/>
    </source>
</evidence>
<evidence type="ECO:0000256" key="2">
    <source>
        <dbReference type="ARBA" id="ARBA00022553"/>
    </source>
</evidence>
<keyword evidence="6 10" id="KW-1278">Translocase</keyword>
<evidence type="ECO:0000256" key="1">
    <source>
        <dbReference type="ARBA" id="ARBA00022448"/>
    </source>
</evidence>
<dbReference type="HAMAP" id="MF_00462">
    <property type="entry name" value="RsxD_RnfD"/>
    <property type="match status" value="1"/>
</dbReference>
<comment type="cofactor">
    <cofactor evidence="10">
        <name>FMN</name>
        <dbReference type="ChEBI" id="CHEBI:58210"/>
    </cofactor>
</comment>
<dbReference type="PANTHER" id="PTHR30578:SF0">
    <property type="entry name" value="ION-TRANSLOCATING OXIDOREDUCTASE COMPLEX SUBUNIT D"/>
    <property type="match status" value="1"/>
</dbReference>
<comment type="similarity">
    <text evidence="10">Belongs to the NqrB/RnfD family.</text>
</comment>
<evidence type="ECO:0000256" key="8">
    <source>
        <dbReference type="ARBA" id="ARBA00022989"/>
    </source>
</evidence>
<keyword evidence="9 10" id="KW-0472">Membrane</keyword>
<dbReference type="EC" id="7.-.-.-" evidence="10"/>
<feature type="transmembrane region" description="Helical" evidence="10">
    <location>
        <begin position="268"/>
        <end position="288"/>
    </location>
</feature>
<keyword evidence="4 10" id="KW-0288">FMN</keyword>
<feature type="transmembrane region" description="Helical" evidence="10">
    <location>
        <begin position="224"/>
        <end position="248"/>
    </location>
</feature>
<evidence type="ECO:0000256" key="9">
    <source>
        <dbReference type="ARBA" id="ARBA00023136"/>
    </source>
</evidence>
<reference evidence="11" key="1">
    <citation type="submission" date="2022-11" db="EMBL/GenBank/DDBJ databases">
        <title>The whole genome sequencing of pests is an important tool to study the evolution of the plant-insect interaction and insecticide resistance.</title>
        <authorList>
            <person name="Kananovich Y."/>
        </authorList>
    </citation>
    <scope>NUCLEOTIDE SEQUENCE</scope>
    <source>
        <strain evidence="11">BSU_Mac_2017</strain>
    </source>
</reference>
<keyword evidence="7 10" id="KW-0249">Electron transport</keyword>
<comment type="subunit">
    <text evidence="10">The complex is composed of six subunits: RnfA, RnfB, RnfC, RnfD, RnfE and RnfG.</text>
</comment>
<comment type="function">
    <text evidence="10">Part of a membrane-bound complex that couples electron transfer with translocation of ions across the membrane.</text>
</comment>
<dbReference type="GO" id="GO:0005886">
    <property type="term" value="C:plasma membrane"/>
    <property type="evidence" value="ECO:0007669"/>
    <property type="project" value="UniProtKB-SubCell"/>
</dbReference>
<dbReference type="PANTHER" id="PTHR30578">
    <property type="entry name" value="ELECTRON TRANSPORT COMPLEX PROTEIN RNFD"/>
    <property type="match status" value="1"/>
</dbReference>
<feature type="transmembrane region" description="Helical" evidence="10">
    <location>
        <begin position="325"/>
        <end position="344"/>
    </location>
</feature>
<proteinExistence type="inferred from homology"/>
<gene>
    <name evidence="10" type="primary">rnfD</name>
    <name evidence="11" type="ORF">OW721_00590</name>
</gene>
<dbReference type="Proteomes" id="UP001163094">
    <property type="component" value="Chromosome"/>
</dbReference>
<dbReference type="NCBIfam" id="TIGR01946">
    <property type="entry name" value="rnfD"/>
    <property type="match status" value="1"/>
</dbReference>
<evidence type="ECO:0000256" key="5">
    <source>
        <dbReference type="ARBA" id="ARBA00022692"/>
    </source>
</evidence>
<feature type="transmembrane region" description="Helical" evidence="10">
    <location>
        <begin position="300"/>
        <end position="319"/>
    </location>
</feature>
<feature type="transmembrane region" description="Helical" evidence="10">
    <location>
        <begin position="12"/>
        <end position="33"/>
    </location>
</feature>
<feature type="modified residue" description="FMN phosphoryl threonine" evidence="10">
    <location>
        <position position="188"/>
    </location>
</feature>
<keyword evidence="10" id="KW-1003">Cell membrane</keyword>
<dbReference type="EMBL" id="CP113409">
    <property type="protein sequence ID" value="WAI11881.1"/>
    <property type="molecule type" value="Genomic_DNA"/>
</dbReference>
<dbReference type="AlphaFoldDB" id="A0AAJ5PTS8"/>
<keyword evidence="8 10" id="KW-1133">Transmembrane helix</keyword>
<keyword evidence="3 10" id="KW-0285">Flavoprotein</keyword>
<feature type="transmembrane region" description="Helical" evidence="10">
    <location>
        <begin position="78"/>
        <end position="103"/>
    </location>
</feature>
<dbReference type="InterPro" id="IPR004338">
    <property type="entry name" value="NqrB/RnfD"/>
</dbReference>
<comment type="subcellular location">
    <subcellularLocation>
        <location evidence="10">Cell inner membrane</location>
        <topology evidence="10">Multi-pass membrane protein</topology>
    </subcellularLocation>
</comment>
<sequence length="354" mass="40242">MNFPYIYNFYSVRKIMFLVTLACIPGIFTKFYFFGSGVLIQILFSILIALFLEITILKIRFKKNRINLKDNSAVLTSVLFGVSIPPSLPWWMIIIGLLSSIIVTKHLYGGLGQNIFNPAMVGYVVLLISFPIYMNDWHKRDFSISFFNDLKQSAYIIFLKDHIDSIDKNNSIDNPSLNITPDSFTEATPLNDFKIKSHLMKDDFSSKKYILKNKKIAVQSSWKYINISFFLGGVYLLFAGIICWRIPISFLTSLGILSMITYCYSEKLFMSPLVHFFSGGTMICAFFIATDPVTTSCTNIGKIVFGIIIGTLVWIIRNYSDYPDAIAFSVLFANMTVPLIDYCTKTSGYGHNKI</sequence>
<keyword evidence="5 10" id="KW-0812">Transmembrane</keyword>
<protein>
    <recommendedName>
        <fullName evidence="10">Ion-translocating oxidoreductase complex subunit D</fullName>
        <ecNumber evidence="10">7.-.-.-</ecNumber>
    </recommendedName>
    <alternativeName>
        <fullName evidence="10">Rnf electron transport complex subunit D</fullName>
    </alternativeName>
</protein>
<keyword evidence="1 10" id="KW-0813">Transport</keyword>
<evidence type="ECO:0000256" key="4">
    <source>
        <dbReference type="ARBA" id="ARBA00022643"/>
    </source>
</evidence>
<dbReference type="GO" id="GO:0022900">
    <property type="term" value="P:electron transport chain"/>
    <property type="evidence" value="ECO:0007669"/>
    <property type="project" value="UniProtKB-UniRule"/>
</dbReference>
<feature type="transmembrane region" description="Helical" evidence="10">
    <location>
        <begin position="115"/>
        <end position="134"/>
    </location>
</feature>
<evidence type="ECO:0000256" key="3">
    <source>
        <dbReference type="ARBA" id="ARBA00022630"/>
    </source>
</evidence>
<accession>A0AAJ5PTS8</accession>
<evidence type="ECO:0000256" key="10">
    <source>
        <dbReference type="HAMAP-Rule" id="MF_00462"/>
    </source>
</evidence>
<dbReference type="Pfam" id="PF03116">
    <property type="entry name" value="NQR2_RnfD_RnfE"/>
    <property type="match status" value="1"/>
</dbReference>
<dbReference type="InterPro" id="IPR011303">
    <property type="entry name" value="RnfD_bac"/>
</dbReference>
<evidence type="ECO:0000256" key="6">
    <source>
        <dbReference type="ARBA" id="ARBA00022967"/>
    </source>
</evidence>
<keyword evidence="10" id="KW-0997">Cell inner membrane</keyword>
<keyword evidence="2 10" id="KW-0597">Phosphoprotein</keyword>
<feature type="transmembrane region" description="Helical" evidence="10">
    <location>
        <begin position="39"/>
        <end position="57"/>
    </location>
</feature>
<organism evidence="11 12">
    <name type="scientific">Buchnera aphidicola</name>
    <name type="common">Macrosiphum albifrons</name>
    <dbReference type="NCBI Taxonomy" id="2994844"/>
    <lineage>
        <taxon>Bacteria</taxon>
        <taxon>Pseudomonadati</taxon>
        <taxon>Pseudomonadota</taxon>
        <taxon>Gammaproteobacteria</taxon>
        <taxon>Enterobacterales</taxon>
        <taxon>Erwiniaceae</taxon>
        <taxon>Buchnera</taxon>
    </lineage>
</organism>
<dbReference type="GO" id="GO:0055085">
    <property type="term" value="P:transmembrane transport"/>
    <property type="evidence" value="ECO:0007669"/>
    <property type="project" value="InterPro"/>
</dbReference>
<evidence type="ECO:0000256" key="7">
    <source>
        <dbReference type="ARBA" id="ARBA00022982"/>
    </source>
</evidence>
<evidence type="ECO:0000313" key="11">
    <source>
        <dbReference type="EMBL" id="WAI11881.1"/>
    </source>
</evidence>
<name>A0AAJ5PTS8_9GAMM</name>